<feature type="domain" description="AlgX/AlgJ SGNH hydrolase-like" evidence="8">
    <location>
        <begin position="91"/>
        <end position="334"/>
    </location>
</feature>
<keyword evidence="6" id="KW-0016">Alginate biosynthesis</keyword>
<sequence>MEKPVPRPGLIATILVLMATAFLLRPMLKPPQLQEGRVLAGPPAWTGAAKLSDLRHQTDAWVADRFPARPYLIGWLNAARLAIGDSGSDRVLAGRDGWLFYNDGTRLGPARAKPPLTDAEAAEWLRGLSGRVETLEGKGAAYLVVVPPAKETIYPQFGPAWFPGPNPQRTSLKLAALAARTEPGHVVHLRDPVLAVAASGTDAFSRHDTHWTGDGAYAGYAAIMQRLRAQGIDQPTRPLSDFRPVVNGVNPPRDLALMLGVASFVPIHYRGYVDPAAESYRTTWLSERRGWVAPQVVETGQAGKPTLLLTRDSFSNALTPFLLGHFGRVVLTHIDDGFWRQDLIDRFRPDVVMLEVQEHGLGFSMRGSPPVSEAAEARIEQALPNAPTHGPLAPSAPSRGRFVRVSAAPPSLAGLDAVVPITTCAVDQALLGPHGLMVAGWISDLSSEPRPVQGALRLSGPAGDFVQPLEMNQVRPDVGAYFKRPVVEPSGFVVALSVQALPSGTYDLRVYRRSATGWIGCAGPKGLVRP</sequence>
<dbReference type="InterPro" id="IPR031811">
    <property type="entry name" value="ALGX/ALGJ_SGNH-like"/>
</dbReference>
<keyword evidence="7" id="KW-1133">Transmembrane helix</keyword>
<evidence type="ECO:0000256" key="1">
    <source>
        <dbReference type="ARBA" id="ARBA00004418"/>
    </source>
</evidence>
<evidence type="ECO:0000256" key="6">
    <source>
        <dbReference type="ARBA" id="ARBA00022841"/>
    </source>
</evidence>
<evidence type="ECO:0000259" key="8">
    <source>
        <dbReference type="Pfam" id="PF16822"/>
    </source>
</evidence>
<dbReference type="Proteomes" id="UP001598130">
    <property type="component" value="Unassembled WGS sequence"/>
</dbReference>
<reference evidence="9 10" key="1">
    <citation type="submission" date="2022-09" db="EMBL/GenBank/DDBJ databases">
        <title>New species of Phenylobacterium.</title>
        <authorList>
            <person name="Mieszkin S."/>
        </authorList>
    </citation>
    <scope>NUCLEOTIDE SEQUENCE [LARGE SCALE GENOMIC DNA]</scope>
    <source>
        <strain evidence="9 10">HK31-G</strain>
    </source>
</reference>
<name>A0ABW6CX08_9CAUL</name>
<dbReference type="EMBL" id="JAOTJD010000021">
    <property type="protein sequence ID" value="MFD3264732.1"/>
    <property type="molecule type" value="Genomic_DNA"/>
</dbReference>
<evidence type="ECO:0000256" key="5">
    <source>
        <dbReference type="ARBA" id="ARBA00022764"/>
    </source>
</evidence>
<dbReference type="RefSeq" id="WP_377370313.1">
    <property type="nucleotide sequence ID" value="NZ_JAOTJD010000021.1"/>
</dbReference>
<keyword evidence="7" id="KW-0472">Membrane</keyword>
<keyword evidence="4" id="KW-0732">Signal</keyword>
<protein>
    <recommendedName>
        <fullName evidence="8">AlgX/AlgJ SGNH hydrolase-like domain-containing protein</fullName>
    </recommendedName>
</protein>
<dbReference type="Pfam" id="PF16822">
    <property type="entry name" value="ALGX"/>
    <property type="match status" value="1"/>
</dbReference>
<comment type="pathway">
    <text evidence="2">Glycan biosynthesis; alginate biosynthesis.</text>
</comment>
<feature type="transmembrane region" description="Helical" evidence="7">
    <location>
        <begin position="6"/>
        <end position="24"/>
    </location>
</feature>
<keyword evidence="3" id="KW-0808">Transferase</keyword>
<proteinExistence type="predicted"/>
<comment type="subcellular location">
    <subcellularLocation>
        <location evidence="1">Periplasm</location>
    </subcellularLocation>
</comment>
<keyword evidence="7" id="KW-0812">Transmembrane</keyword>
<evidence type="ECO:0000313" key="9">
    <source>
        <dbReference type="EMBL" id="MFD3264732.1"/>
    </source>
</evidence>
<evidence type="ECO:0000256" key="4">
    <source>
        <dbReference type="ARBA" id="ARBA00022729"/>
    </source>
</evidence>
<accession>A0ABW6CX08</accession>
<evidence type="ECO:0000256" key="3">
    <source>
        <dbReference type="ARBA" id="ARBA00022679"/>
    </source>
</evidence>
<keyword evidence="5" id="KW-0574">Periplasm</keyword>
<gene>
    <name evidence="9" type="ORF">OCL97_12275</name>
</gene>
<keyword evidence="10" id="KW-1185">Reference proteome</keyword>
<organism evidence="9 10">
    <name type="scientific">Phenylobacterium ferrooxidans</name>
    <dbReference type="NCBI Taxonomy" id="2982689"/>
    <lineage>
        <taxon>Bacteria</taxon>
        <taxon>Pseudomonadati</taxon>
        <taxon>Pseudomonadota</taxon>
        <taxon>Alphaproteobacteria</taxon>
        <taxon>Caulobacterales</taxon>
        <taxon>Caulobacteraceae</taxon>
        <taxon>Phenylobacterium</taxon>
    </lineage>
</organism>
<evidence type="ECO:0000256" key="7">
    <source>
        <dbReference type="SAM" id="Phobius"/>
    </source>
</evidence>
<evidence type="ECO:0000256" key="2">
    <source>
        <dbReference type="ARBA" id="ARBA00005182"/>
    </source>
</evidence>
<evidence type="ECO:0000313" key="10">
    <source>
        <dbReference type="Proteomes" id="UP001598130"/>
    </source>
</evidence>
<comment type="caution">
    <text evidence="9">The sequence shown here is derived from an EMBL/GenBank/DDBJ whole genome shotgun (WGS) entry which is preliminary data.</text>
</comment>